<dbReference type="GO" id="GO:0003700">
    <property type="term" value="F:DNA-binding transcription factor activity"/>
    <property type="evidence" value="ECO:0007669"/>
    <property type="project" value="TreeGrafter"/>
</dbReference>
<dbReference type="Pfam" id="PF17932">
    <property type="entry name" value="TetR_C_24"/>
    <property type="match status" value="1"/>
</dbReference>
<evidence type="ECO:0000256" key="2">
    <source>
        <dbReference type="ARBA" id="ARBA00023125"/>
    </source>
</evidence>
<proteinExistence type="predicted"/>
<dbReference type="AlphaFoldDB" id="A0A1H9ETF5"/>
<accession>A0A1H9ETF5</accession>
<name>A0A1H9ETF5_9PSEU</name>
<evidence type="ECO:0000259" key="5">
    <source>
        <dbReference type="PROSITE" id="PS50977"/>
    </source>
</evidence>
<dbReference type="RefSeq" id="WP_089912596.1">
    <property type="nucleotide sequence ID" value="NZ_FOFV01000002.1"/>
</dbReference>
<evidence type="ECO:0000256" key="1">
    <source>
        <dbReference type="ARBA" id="ARBA00023015"/>
    </source>
</evidence>
<feature type="DNA-binding region" description="H-T-H motif" evidence="4">
    <location>
        <begin position="47"/>
        <end position="66"/>
    </location>
</feature>
<organism evidence="6 7">
    <name type="scientific">Lentzea albida</name>
    <dbReference type="NCBI Taxonomy" id="65499"/>
    <lineage>
        <taxon>Bacteria</taxon>
        <taxon>Bacillati</taxon>
        <taxon>Actinomycetota</taxon>
        <taxon>Actinomycetes</taxon>
        <taxon>Pseudonocardiales</taxon>
        <taxon>Pseudonocardiaceae</taxon>
        <taxon>Lentzea</taxon>
    </lineage>
</organism>
<keyword evidence="7" id="KW-1185">Reference proteome</keyword>
<dbReference type="PRINTS" id="PR00455">
    <property type="entry name" value="HTHTETR"/>
</dbReference>
<keyword evidence="3" id="KW-0804">Transcription</keyword>
<dbReference type="STRING" id="65499.SAMN04488000_102405"/>
<dbReference type="OrthoDB" id="9779746at2"/>
<dbReference type="Gene3D" id="1.10.357.10">
    <property type="entry name" value="Tetracycline Repressor, domain 2"/>
    <property type="match status" value="1"/>
</dbReference>
<reference evidence="7" key="1">
    <citation type="submission" date="2016-10" db="EMBL/GenBank/DDBJ databases">
        <authorList>
            <person name="Varghese N."/>
            <person name="Submissions S."/>
        </authorList>
    </citation>
    <scope>NUCLEOTIDE SEQUENCE [LARGE SCALE GENOMIC DNA]</scope>
    <source>
        <strain evidence="7">DSM 44437</strain>
    </source>
</reference>
<evidence type="ECO:0000313" key="7">
    <source>
        <dbReference type="Proteomes" id="UP000199503"/>
    </source>
</evidence>
<dbReference type="SUPFAM" id="SSF48498">
    <property type="entry name" value="Tetracyclin repressor-like, C-terminal domain"/>
    <property type="match status" value="1"/>
</dbReference>
<dbReference type="InterPro" id="IPR041490">
    <property type="entry name" value="KstR2_TetR_C"/>
</dbReference>
<dbReference type="Proteomes" id="UP000199503">
    <property type="component" value="Unassembled WGS sequence"/>
</dbReference>
<dbReference type="PANTHER" id="PTHR30055">
    <property type="entry name" value="HTH-TYPE TRANSCRIPTIONAL REGULATOR RUTR"/>
    <property type="match status" value="1"/>
</dbReference>
<keyword evidence="2 4" id="KW-0238">DNA-binding</keyword>
<gene>
    <name evidence="6" type="ORF">SAMN04488000_102405</name>
</gene>
<evidence type="ECO:0000256" key="4">
    <source>
        <dbReference type="PROSITE-ProRule" id="PRU00335"/>
    </source>
</evidence>
<evidence type="ECO:0000256" key="3">
    <source>
        <dbReference type="ARBA" id="ARBA00023163"/>
    </source>
</evidence>
<evidence type="ECO:0000313" key="6">
    <source>
        <dbReference type="EMBL" id="SEQ28523.1"/>
    </source>
</evidence>
<feature type="domain" description="HTH tetR-type" evidence="5">
    <location>
        <begin position="24"/>
        <end position="84"/>
    </location>
</feature>
<dbReference type="PANTHER" id="PTHR30055:SF234">
    <property type="entry name" value="HTH-TYPE TRANSCRIPTIONAL REGULATOR BETI"/>
    <property type="match status" value="1"/>
</dbReference>
<dbReference type="Pfam" id="PF00440">
    <property type="entry name" value="TetR_N"/>
    <property type="match status" value="1"/>
</dbReference>
<dbReference type="PROSITE" id="PS50977">
    <property type="entry name" value="HTH_TETR_2"/>
    <property type="match status" value="1"/>
</dbReference>
<dbReference type="InterPro" id="IPR001647">
    <property type="entry name" value="HTH_TetR"/>
</dbReference>
<keyword evidence="1" id="KW-0805">Transcription regulation</keyword>
<protein>
    <submittedName>
        <fullName evidence="6">Transcriptional regulator, TetR family</fullName>
    </submittedName>
</protein>
<dbReference type="SUPFAM" id="SSF46689">
    <property type="entry name" value="Homeodomain-like"/>
    <property type="match status" value="1"/>
</dbReference>
<dbReference type="GO" id="GO:0000976">
    <property type="term" value="F:transcription cis-regulatory region binding"/>
    <property type="evidence" value="ECO:0007669"/>
    <property type="project" value="TreeGrafter"/>
</dbReference>
<sequence length="208" mass="22109">MSEQWNKGRLATAAVVLPEGTTPTGTQGRVLHAALGLFAERGFHGTSIREIGAAAGINSATLYGYYSSKELVLAELVLVGHRELHRRLLDAVDGLTDPVEKLTALVRTHVFAHTDFSLLAVVTNSELHVLSAELAAPALALRAASEQLLLDVLADGVFDVPDARLAARAIGGMGQRVGNWFGPGQDHTREQVADAFVLFALRLAGVRA</sequence>
<dbReference type="InterPro" id="IPR050109">
    <property type="entry name" value="HTH-type_TetR-like_transc_reg"/>
</dbReference>
<dbReference type="InterPro" id="IPR036271">
    <property type="entry name" value="Tet_transcr_reg_TetR-rel_C_sf"/>
</dbReference>
<dbReference type="InterPro" id="IPR009057">
    <property type="entry name" value="Homeodomain-like_sf"/>
</dbReference>
<dbReference type="EMBL" id="FOFV01000002">
    <property type="protein sequence ID" value="SEQ28523.1"/>
    <property type="molecule type" value="Genomic_DNA"/>
</dbReference>